<organism evidence="1 2">
    <name type="scientific">Kistimonas scapharcae</name>
    <dbReference type="NCBI Taxonomy" id="1036133"/>
    <lineage>
        <taxon>Bacteria</taxon>
        <taxon>Pseudomonadati</taxon>
        <taxon>Pseudomonadota</taxon>
        <taxon>Gammaproteobacteria</taxon>
        <taxon>Oceanospirillales</taxon>
        <taxon>Endozoicomonadaceae</taxon>
        <taxon>Kistimonas</taxon>
    </lineage>
</organism>
<dbReference type="EMBL" id="BAABFL010000343">
    <property type="protein sequence ID" value="GAA4649961.1"/>
    <property type="molecule type" value="Genomic_DNA"/>
</dbReference>
<dbReference type="InterPro" id="IPR002110">
    <property type="entry name" value="Ankyrin_rpt"/>
</dbReference>
<keyword evidence="2" id="KW-1185">Reference proteome</keyword>
<reference evidence="2" key="1">
    <citation type="journal article" date="2019" name="Int. J. Syst. Evol. Microbiol.">
        <title>The Global Catalogue of Microorganisms (GCM) 10K type strain sequencing project: providing services to taxonomists for standard genome sequencing and annotation.</title>
        <authorList>
            <consortium name="The Broad Institute Genomics Platform"/>
            <consortium name="The Broad Institute Genome Sequencing Center for Infectious Disease"/>
            <person name="Wu L."/>
            <person name="Ma J."/>
        </authorList>
    </citation>
    <scope>NUCLEOTIDE SEQUENCE [LARGE SCALE GENOMIC DNA]</scope>
    <source>
        <strain evidence="2">JCM 17805</strain>
    </source>
</reference>
<evidence type="ECO:0000313" key="1">
    <source>
        <dbReference type="EMBL" id="GAA4649961.1"/>
    </source>
</evidence>
<name>A0ABP8V1Z5_9GAMM</name>
<protein>
    <recommendedName>
        <fullName evidence="3">Fido domain-containing protein</fullName>
    </recommendedName>
</protein>
<dbReference type="Proteomes" id="UP001500604">
    <property type="component" value="Unassembled WGS sequence"/>
</dbReference>
<proteinExistence type="predicted"/>
<evidence type="ECO:0000313" key="2">
    <source>
        <dbReference type="Proteomes" id="UP001500604"/>
    </source>
</evidence>
<evidence type="ECO:0008006" key="3">
    <source>
        <dbReference type="Google" id="ProtNLM"/>
    </source>
</evidence>
<sequence length="667" mass="76047">METSAPVFIDSVALRSGTSLSHQIDIPPFITAIPTECLLVGYVLKQNHQHPQRSIFCRQINIAEPAPYIRKYFGRVLIPALKKITHSSWIQQMPVKFDYLPIANIEEKAYRLALNIQTIVAKLLSNQTQASDIETVHNQRWHDLLQTSSDSPIDEKLLDTNKACQFLSLMLELLLYRQVTRNDQRLHALHHMIRVIRESDQLTRTQKAFVNAFLQNAVQAESAIFQLATDRIAMPNSHHDTFYAFLIEDDKTSIGRHSGEHVAPYRLAGQVHALSLAWNMDIGDGITYHHLEALMIKLGHTSYAATYSEIELNLIGNFSKRNLDIVLNQSIIVCDTEEERKRITDLIRDNNITAHALFTDNEKDGEDLRKLSQRLFTLSFDLKHNKTTLKRHATPEDRVQETTKLMDLFTNDCIVLKEKTRTIQQALLNSAIATKEINRLKKAHDETIKKLMTLIIRVSRNILYINPFQSGNRDLTTILQVLLFRYAEIPYIALSPDELVHNTPEQLLNKLSEKLTTRPTIEASQLLDHPIFSCIFKNDVEQLQHYLGAGLARLVSEPFLGVLPLVYACDIGCSRDVIDTLLKAGAEIDQHSTLPSRRKEDYSPLRAALQHNTEKHYTIIEYLLTHGASTNDALIDLFQLRAKIQGAAYQRLRGLISSAVRVDWPSK</sequence>
<dbReference type="SMART" id="SM00248">
    <property type="entry name" value="ANK"/>
    <property type="match status" value="2"/>
</dbReference>
<comment type="caution">
    <text evidence="1">The sequence shown here is derived from an EMBL/GenBank/DDBJ whole genome shotgun (WGS) entry which is preliminary data.</text>
</comment>
<dbReference type="RefSeq" id="WP_345196021.1">
    <property type="nucleotide sequence ID" value="NZ_BAABFL010000343.1"/>
</dbReference>
<accession>A0ABP8V1Z5</accession>
<gene>
    <name evidence="1" type="ORF">GCM10023116_22440</name>
</gene>
<dbReference type="Gene3D" id="1.25.40.20">
    <property type="entry name" value="Ankyrin repeat-containing domain"/>
    <property type="match status" value="1"/>
</dbReference>
<dbReference type="SUPFAM" id="SSF48403">
    <property type="entry name" value="Ankyrin repeat"/>
    <property type="match status" value="1"/>
</dbReference>
<dbReference type="InterPro" id="IPR036770">
    <property type="entry name" value="Ankyrin_rpt-contain_sf"/>
</dbReference>